<evidence type="ECO:0000256" key="6">
    <source>
        <dbReference type="ARBA" id="ARBA00023033"/>
    </source>
</evidence>
<evidence type="ECO:0000256" key="8">
    <source>
        <dbReference type="SAM" id="Phobius"/>
    </source>
</evidence>
<comment type="similarity">
    <text evidence="2">Belongs to the cytochrome P450 family.</text>
</comment>
<dbReference type="GO" id="GO:0004497">
    <property type="term" value="F:monooxygenase activity"/>
    <property type="evidence" value="ECO:0007669"/>
    <property type="project" value="UniProtKB-KW"/>
</dbReference>
<gene>
    <name evidence="9" type="primary">sdnE_1</name>
    <name evidence="9" type="ORF">LHYA1_G004341</name>
</gene>
<reference evidence="9 10" key="1">
    <citation type="submission" date="2018-05" db="EMBL/GenBank/DDBJ databases">
        <title>Genome sequencing and assembly of the regulated plant pathogen Lachnellula willkommii and related sister species for the development of diagnostic species identification markers.</title>
        <authorList>
            <person name="Giroux E."/>
            <person name="Bilodeau G."/>
        </authorList>
    </citation>
    <scope>NUCLEOTIDE SEQUENCE [LARGE SCALE GENOMIC DNA]</scope>
    <source>
        <strain evidence="9 10">CBS 185.66</strain>
    </source>
</reference>
<keyword evidence="8" id="KW-1133">Transmembrane helix</keyword>
<dbReference type="InterPro" id="IPR036396">
    <property type="entry name" value="Cyt_P450_sf"/>
</dbReference>
<dbReference type="PANTHER" id="PTHR24305">
    <property type="entry name" value="CYTOCHROME P450"/>
    <property type="match status" value="1"/>
</dbReference>
<dbReference type="PRINTS" id="PR00465">
    <property type="entry name" value="EP450IV"/>
</dbReference>
<keyword evidence="7" id="KW-0349">Heme</keyword>
<dbReference type="SUPFAM" id="SSF48264">
    <property type="entry name" value="Cytochrome P450"/>
    <property type="match status" value="1"/>
</dbReference>
<evidence type="ECO:0000256" key="7">
    <source>
        <dbReference type="PIRSR" id="PIRSR602403-1"/>
    </source>
</evidence>
<dbReference type="RefSeq" id="XP_031006487.1">
    <property type="nucleotide sequence ID" value="XM_031149303.1"/>
</dbReference>
<feature type="transmembrane region" description="Helical" evidence="8">
    <location>
        <begin position="315"/>
        <end position="337"/>
    </location>
</feature>
<dbReference type="GO" id="GO:0016705">
    <property type="term" value="F:oxidoreductase activity, acting on paired donors, with incorporation or reduction of molecular oxygen"/>
    <property type="evidence" value="ECO:0007669"/>
    <property type="project" value="InterPro"/>
</dbReference>
<comment type="cofactor">
    <cofactor evidence="1 7">
        <name>heme</name>
        <dbReference type="ChEBI" id="CHEBI:30413"/>
    </cofactor>
</comment>
<dbReference type="InterPro" id="IPR050121">
    <property type="entry name" value="Cytochrome_P450_monoxygenase"/>
</dbReference>
<dbReference type="GeneID" id="41984539"/>
<evidence type="ECO:0000256" key="5">
    <source>
        <dbReference type="ARBA" id="ARBA00023004"/>
    </source>
</evidence>
<keyword evidence="3 7" id="KW-0479">Metal-binding</keyword>
<sequence>MSFPTLGVQHLKAWTLLITPASFILVLGVYFMSITVYRLWFSPIAKFPGPKIAAISGWYEAYYDIVKRGKYLYEIEKMHNIYGPVVRINPWELSIKDPEFYTELFVAANTRRTEKWASSLAGLGFDDTHIATVSHELHRKRRKPLAPFFTRRSLESVEVQIAEKAAILDKRLQRFSGLDTAVHLEHAFSAFAGDIICQICCDHPSELLNDPTFATYWHNFFNTITETGLVFLNFPLLRGFIVKLPEQVLSKLSPAIAHLQMLEVIARSGIDDANKAKVEASLSKTESTPTLFQIMVSSDMPPAEKSMDRLTQEAMLLFGAGSFTVASTMGTISYHLLDNQSARIKLQEEIGNTMSAYPHRIPHRVELEKLPYLTAVVKEGLRIGTVISRRQTRMFPDEDVECQGWTIPRNTPMGMSAYFMHMDPDIFPEPQKFIPERWLGEYNPLMDRNFVPFAKGSRGCLGENLAYSELYILTSVLFRPGGPRMSLFETDVSDVEKVHHFTASLPKMDSKGLRIKVQ</sequence>
<protein>
    <submittedName>
        <fullName evidence="9">Cytochrome P450 monooxygenase</fullName>
    </submittedName>
</protein>
<evidence type="ECO:0000256" key="2">
    <source>
        <dbReference type="ARBA" id="ARBA00010617"/>
    </source>
</evidence>
<keyword evidence="8" id="KW-0472">Membrane</keyword>
<comment type="caution">
    <text evidence="9">The sequence shown here is derived from an EMBL/GenBank/DDBJ whole genome shotgun (WGS) entry which is preliminary data.</text>
</comment>
<evidence type="ECO:0000256" key="3">
    <source>
        <dbReference type="ARBA" id="ARBA00022723"/>
    </source>
</evidence>
<organism evidence="9 10">
    <name type="scientific">Lachnellula hyalina</name>
    <dbReference type="NCBI Taxonomy" id="1316788"/>
    <lineage>
        <taxon>Eukaryota</taxon>
        <taxon>Fungi</taxon>
        <taxon>Dikarya</taxon>
        <taxon>Ascomycota</taxon>
        <taxon>Pezizomycotina</taxon>
        <taxon>Leotiomycetes</taxon>
        <taxon>Helotiales</taxon>
        <taxon>Lachnaceae</taxon>
        <taxon>Lachnellula</taxon>
    </lineage>
</organism>
<evidence type="ECO:0000313" key="9">
    <source>
        <dbReference type="EMBL" id="TVY27699.1"/>
    </source>
</evidence>
<dbReference type="GO" id="GO:0020037">
    <property type="term" value="F:heme binding"/>
    <property type="evidence" value="ECO:0007669"/>
    <property type="project" value="InterPro"/>
</dbReference>
<evidence type="ECO:0000256" key="4">
    <source>
        <dbReference type="ARBA" id="ARBA00023002"/>
    </source>
</evidence>
<dbReference type="AlphaFoldDB" id="A0A8H8TYY6"/>
<keyword evidence="10" id="KW-1185">Reference proteome</keyword>
<dbReference type="Proteomes" id="UP000431533">
    <property type="component" value="Unassembled WGS sequence"/>
</dbReference>
<evidence type="ECO:0000256" key="1">
    <source>
        <dbReference type="ARBA" id="ARBA00001971"/>
    </source>
</evidence>
<keyword evidence="4" id="KW-0560">Oxidoreductase</keyword>
<evidence type="ECO:0000313" key="10">
    <source>
        <dbReference type="Proteomes" id="UP000431533"/>
    </source>
</evidence>
<dbReference type="InterPro" id="IPR001128">
    <property type="entry name" value="Cyt_P450"/>
</dbReference>
<dbReference type="PANTHER" id="PTHR24305:SF157">
    <property type="entry name" value="N-ACETYLTRYPTOPHAN 6-HYDROXYLASE IVOC-RELATED"/>
    <property type="match status" value="1"/>
</dbReference>
<feature type="binding site" description="axial binding residue" evidence="7">
    <location>
        <position position="460"/>
    </location>
    <ligand>
        <name>heme</name>
        <dbReference type="ChEBI" id="CHEBI:30413"/>
    </ligand>
    <ligandPart>
        <name>Fe</name>
        <dbReference type="ChEBI" id="CHEBI:18248"/>
    </ligandPart>
</feature>
<keyword evidence="5 7" id="KW-0408">Iron</keyword>
<name>A0A8H8TYY6_9HELO</name>
<proteinExistence type="inferred from homology"/>
<dbReference type="CDD" id="cd11062">
    <property type="entry name" value="CYP58-like"/>
    <property type="match status" value="1"/>
</dbReference>
<dbReference type="Pfam" id="PF00067">
    <property type="entry name" value="p450"/>
    <property type="match status" value="1"/>
</dbReference>
<dbReference type="OrthoDB" id="3945418at2759"/>
<keyword evidence="8" id="KW-0812">Transmembrane</keyword>
<dbReference type="PRINTS" id="PR00385">
    <property type="entry name" value="P450"/>
</dbReference>
<accession>A0A8H8TYY6</accession>
<dbReference type="GO" id="GO:0005506">
    <property type="term" value="F:iron ion binding"/>
    <property type="evidence" value="ECO:0007669"/>
    <property type="project" value="InterPro"/>
</dbReference>
<feature type="transmembrane region" description="Helical" evidence="8">
    <location>
        <begin position="20"/>
        <end position="41"/>
    </location>
</feature>
<dbReference type="EMBL" id="QGMH01000043">
    <property type="protein sequence ID" value="TVY27699.1"/>
    <property type="molecule type" value="Genomic_DNA"/>
</dbReference>
<dbReference type="InterPro" id="IPR002403">
    <property type="entry name" value="Cyt_P450_E_grp-IV"/>
</dbReference>
<keyword evidence="6 9" id="KW-0503">Monooxygenase</keyword>
<dbReference type="Gene3D" id="1.10.630.10">
    <property type="entry name" value="Cytochrome P450"/>
    <property type="match status" value="1"/>
</dbReference>